<proteinExistence type="predicted"/>
<reference evidence="2" key="1">
    <citation type="submission" date="2010-08" db="EMBL/GenBank/DDBJ databases">
        <authorList>
            <consortium name="Caenorhabditis japonica Sequencing Consortium"/>
            <person name="Wilson R.K."/>
        </authorList>
    </citation>
    <scope>NUCLEOTIDE SEQUENCE [LARGE SCALE GENOMIC DNA]</scope>
    <source>
        <strain evidence="2">DF5081</strain>
    </source>
</reference>
<accession>A0A8R1IXQ8</accession>
<dbReference type="AlphaFoldDB" id="A0A8R1IXQ8"/>
<evidence type="ECO:0000313" key="2">
    <source>
        <dbReference type="Proteomes" id="UP000005237"/>
    </source>
</evidence>
<dbReference type="Proteomes" id="UP000005237">
    <property type="component" value="Unassembled WGS sequence"/>
</dbReference>
<protein>
    <submittedName>
        <fullName evidence="1">Uncharacterized protein</fullName>
    </submittedName>
</protein>
<sequence length="82" mass="9945">MSPFFSVLLPSYQKAPHWLGWRPRRTTATRRVAFSPLSNRYYIHCLASLRFFYASLDIRRFVSYWKRDRKKERKGRKNEASS</sequence>
<keyword evidence="2" id="KW-1185">Reference proteome</keyword>
<reference evidence="1" key="2">
    <citation type="submission" date="2022-06" db="UniProtKB">
        <authorList>
            <consortium name="EnsemblMetazoa"/>
        </authorList>
    </citation>
    <scope>IDENTIFICATION</scope>
    <source>
        <strain evidence="1">DF5081</strain>
    </source>
</reference>
<organism evidence="1 2">
    <name type="scientific">Caenorhabditis japonica</name>
    <dbReference type="NCBI Taxonomy" id="281687"/>
    <lineage>
        <taxon>Eukaryota</taxon>
        <taxon>Metazoa</taxon>
        <taxon>Ecdysozoa</taxon>
        <taxon>Nematoda</taxon>
        <taxon>Chromadorea</taxon>
        <taxon>Rhabditida</taxon>
        <taxon>Rhabditina</taxon>
        <taxon>Rhabditomorpha</taxon>
        <taxon>Rhabditoidea</taxon>
        <taxon>Rhabditidae</taxon>
        <taxon>Peloderinae</taxon>
        <taxon>Caenorhabditis</taxon>
    </lineage>
</organism>
<dbReference type="EnsemblMetazoa" id="CJA39203.1">
    <property type="protein sequence ID" value="CJA39203.1"/>
    <property type="gene ID" value="WBGene00215050"/>
</dbReference>
<name>A0A8R1IXQ8_CAEJA</name>
<evidence type="ECO:0000313" key="1">
    <source>
        <dbReference type="EnsemblMetazoa" id="CJA39203.1"/>
    </source>
</evidence>